<name>A0A811BLM4_9VIRU</name>
<organism evidence="1 2">
    <name type="scientific">Pandoravirus japonicus</name>
    <dbReference type="NCBI Taxonomy" id="2823154"/>
    <lineage>
        <taxon>Viruses</taxon>
        <taxon>Pandoravirus</taxon>
    </lineage>
</organism>
<accession>A0A811BLM4</accession>
<proteinExistence type="predicted"/>
<evidence type="ECO:0008006" key="3">
    <source>
        <dbReference type="Google" id="ProtNLM"/>
    </source>
</evidence>
<dbReference type="InterPro" id="IPR036047">
    <property type="entry name" value="F-box-like_dom_sf"/>
</dbReference>
<dbReference type="Proteomes" id="UP001253637">
    <property type="component" value="Segment"/>
</dbReference>
<evidence type="ECO:0000313" key="2">
    <source>
        <dbReference type="Proteomes" id="UP001253637"/>
    </source>
</evidence>
<evidence type="ECO:0000313" key="1">
    <source>
        <dbReference type="EMBL" id="BCU02879.1"/>
    </source>
</evidence>
<sequence>MDMAKRRQCDPSRATTWTDRWAQVKRRCLGTGVVRVDVHDAHHATNRSACHDPPTLSSLPPEMTAAIVSHCAIDTLVRLQRTSRSLNVTASRVLAQRRRRVVATASADLLLRVADAFLSDDDDAIGILLMTGHPLYSVCFPGRDNRALRSICFPGGDDCTIDFGALRAGHLPFDYKAHFGGAFVTMSPVALAVWAGAVRVLALLAGTTARCGHARHSLLTAAVCAADGALACGRVYPLGAMIDVIVGMTPPIGLLRRLLQPQADEPPLVSLLRAAQATASAIARVPMTARRGDHDARTDMRAMAAAVGGSLWQLERLVDRACGDATAYSAPERKEALYLALAAAYQVQLPRGVAALVDVGLGPDARMCSGRHTVADAFFGLVSEEPPKDDAEGLHPTVAVAHATLALLTMILCNRRAHPTRH</sequence>
<protein>
    <recommendedName>
        <fullName evidence="3">F-box domain containing protein</fullName>
    </recommendedName>
</protein>
<dbReference type="SUPFAM" id="SSF81383">
    <property type="entry name" value="F-box domain"/>
    <property type="match status" value="1"/>
</dbReference>
<dbReference type="EMBL" id="LC625835">
    <property type="protein sequence ID" value="BCU02879.1"/>
    <property type="molecule type" value="Genomic_DNA"/>
</dbReference>
<reference evidence="1" key="1">
    <citation type="submission" date="2021-04" db="EMBL/GenBank/DDBJ databases">
        <title>Draft Genome Sequence of Pandoravirus japonicus, Isolated from the Sabaishi River of Niigata, Japan.</title>
        <authorList>
            <person name="Hosokawa N."/>
            <person name="Takahashi H."/>
            <person name="Aoki K."/>
            <person name="Takemura M."/>
        </authorList>
    </citation>
    <scope>NUCLEOTIDE SEQUENCE</scope>
</reference>